<feature type="compositionally biased region" description="Polar residues" evidence="1">
    <location>
        <begin position="43"/>
        <end position="55"/>
    </location>
</feature>
<dbReference type="GO" id="GO:0004386">
    <property type="term" value="F:helicase activity"/>
    <property type="evidence" value="ECO:0007669"/>
    <property type="project" value="UniProtKB-KW"/>
</dbReference>
<dbReference type="OrthoDB" id="1747144at2759"/>
<keyword evidence="2" id="KW-0067">ATP-binding</keyword>
<keyword evidence="2" id="KW-0547">Nucleotide-binding</keyword>
<proteinExistence type="predicted"/>
<feature type="region of interest" description="Disordered" evidence="1">
    <location>
        <begin position="1"/>
        <end position="120"/>
    </location>
</feature>
<evidence type="ECO:0000313" key="2">
    <source>
        <dbReference type="EMBL" id="PWA45522.1"/>
    </source>
</evidence>
<feature type="compositionally biased region" description="Acidic residues" evidence="1">
    <location>
        <begin position="11"/>
        <end position="33"/>
    </location>
</feature>
<dbReference type="EMBL" id="PKPP01010721">
    <property type="protein sequence ID" value="PWA45522.1"/>
    <property type="molecule type" value="Genomic_DNA"/>
</dbReference>
<keyword evidence="2" id="KW-0378">Hydrolase</keyword>
<comment type="caution">
    <text evidence="2">The sequence shown here is derived from an EMBL/GenBank/DDBJ whole genome shotgun (WGS) entry which is preliminary data.</text>
</comment>
<feature type="compositionally biased region" description="Acidic residues" evidence="1">
    <location>
        <begin position="89"/>
        <end position="100"/>
    </location>
</feature>
<keyword evidence="2" id="KW-0347">Helicase</keyword>
<evidence type="ECO:0000313" key="3">
    <source>
        <dbReference type="Proteomes" id="UP000245207"/>
    </source>
</evidence>
<dbReference type="AlphaFoldDB" id="A0A2U1L951"/>
<reference evidence="2 3" key="1">
    <citation type="journal article" date="2018" name="Mol. Plant">
        <title>The genome of Artemisia annua provides insight into the evolution of Asteraceae family and artemisinin biosynthesis.</title>
        <authorList>
            <person name="Shen Q."/>
            <person name="Zhang L."/>
            <person name="Liao Z."/>
            <person name="Wang S."/>
            <person name="Yan T."/>
            <person name="Shi P."/>
            <person name="Liu M."/>
            <person name="Fu X."/>
            <person name="Pan Q."/>
            <person name="Wang Y."/>
            <person name="Lv Z."/>
            <person name="Lu X."/>
            <person name="Zhang F."/>
            <person name="Jiang W."/>
            <person name="Ma Y."/>
            <person name="Chen M."/>
            <person name="Hao X."/>
            <person name="Li L."/>
            <person name="Tang Y."/>
            <person name="Lv G."/>
            <person name="Zhou Y."/>
            <person name="Sun X."/>
            <person name="Brodelius P.E."/>
            <person name="Rose J.K.C."/>
            <person name="Tang K."/>
        </authorList>
    </citation>
    <scope>NUCLEOTIDE SEQUENCE [LARGE SCALE GENOMIC DNA]</scope>
    <source>
        <strain evidence="3">cv. Huhao1</strain>
        <tissue evidence="2">Leaf</tissue>
    </source>
</reference>
<protein>
    <submittedName>
        <fullName evidence="2">DNA/RNA helicase, DEAD/DEAH box type, N-terminal</fullName>
    </submittedName>
</protein>
<dbReference type="STRING" id="35608.A0A2U1L951"/>
<gene>
    <name evidence="2" type="ORF">CTI12_AA516720</name>
</gene>
<organism evidence="2 3">
    <name type="scientific">Artemisia annua</name>
    <name type="common">Sweet wormwood</name>
    <dbReference type="NCBI Taxonomy" id="35608"/>
    <lineage>
        <taxon>Eukaryota</taxon>
        <taxon>Viridiplantae</taxon>
        <taxon>Streptophyta</taxon>
        <taxon>Embryophyta</taxon>
        <taxon>Tracheophyta</taxon>
        <taxon>Spermatophyta</taxon>
        <taxon>Magnoliopsida</taxon>
        <taxon>eudicotyledons</taxon>
        <taxon>Gunneridae</taxon>
        <taxon>Pentapetalae</taxon>
        <taxon>asterids</taxon>
        <taxon>campanulids</taxon>
        <taxon>Asterales</taxon>
        <taxon>Asteraceae</taxon>
        <taxon>Asteroideae</taxon>
        <taxon>Anthemideae</taxon>
        <taxon>Artemisiinae</taxon>
        <taxon>Artemisia</taxon>
    </lineage>
</organism>
<name>A0A2U1L951_ARTAN</name>
<evidence type="ECO:0000256" key="1">
    <source>
        <dbReference type="SAM" id="MobiDB-lite"/>
    </source>
</evidence>
<feature type="compositionally biased region" description="Basic and acidic residues" evidence="1">
    <location>
        <begin position="58"/>
        <end position="74"/>
    </location>
</feature>
<accession>A0A2U1L951</accession>
<sequence>MLDSGFSFEPPSDEEIDYEDINSDVEDEEETSDVEDKGKVQKKTQSPWDFSSYTESVADEHARRSTTSIDEKISKFVQQRKPVDMVPEKDEDGEDDSSDSEPDRQGNTSKWLKIENPTFA</sequence>
<keyword evidence="3" id="KW-1185">Reference proteome</keyword>
<dbReference type="Proteomes" id="UP000245207">
    <property type="component" value="Unassembled WGS sequence"/>
</dbReference>